<dbReference type="GO" id="GO:0003700">
    <property type="term" value="F:DNA-binding transcription factor activity"/>
    <property type="evidence" value="ECO:0007669"/>
    <property type="project" value="UniProtKB-UniRule"/>
</dbReference>
<dbReference type="GO" id="GO:0003677">
    <property type="term" value="F:DNA binding"/>
    <property type="evidence" value="ECO:0007669"/>
    <property type="project" value="UniProtKB-UniRule"/>
</dbReference>
<name>W9S694_9ROSA</name>
<protein>
    <recommendedName>
        <fullName evidence="9">Dof zinc finger protein</fullName>
    </recommendedName>
</protein>
<evidence type="ECO:0000313" key="11">
    <source>
        <dbReference type="EMBL" id="EXC12989.1"/>
    </source>
</evidence>
<dbReference type="Proteomes" id="UP000030645">
    <property type="component" value="Unassembled WGS sequence"/>
</dbReference>
<dbReference type="PROSITE" id="PS50884">
    <property type="entry name" value="ZF_DOF_2"/>
    <property type="match status" value="1"/>
</dbReference>
<keyword evidence="5 8" id="KW-0238">DNA-binding</keyword>
<evidence type="ECO:0000259" key="10">
    <source>
        <dbReference type="PROSITE" id="PS50884"/>
    </source>
</evidence>
<comment type="function">
    <text evidence="9">Transcription factor that binds specifically to a 5'-AA[AG]G-3' consensus core sequence.</text>
</comment>
<evidence type="ECO:0000256" key="3">
    <source>
        <dbReference type="ARBA" id="ARBA00022833"/>
    </source>
</evidence>
<comment type="subcellular location">
    <subcellularLocation>
        <location evidence="8 9">Nucleus</location>
    </subcellularLocation>
</comment>
<dbReference type="GO" id="GO:0008270">
    <property type="term" value="F:zinc ion binding"/>
    <property type="evidence" value="ECO:0007669"/>
    <property type="project" value="UniProtKB-KW"/>
</dbReference>
<evidence type="ECO:0000256" key="6">
    <source>
        <dbReference type="ARBA" id="ARBA00023163"/>
    </source>
</evidence>
<dbReference type="InterPro" id="IPR045174">
    <property type="entry name" value="Dof"/>
</dbReference>
<dbReference type="PANTHER" id="PTHR31992">
    <property type="entry name" value="DOF ZINC FINGER PROTEIN DOF1.4-RELATED"/>
    <property type="match status" value="1"/>
</dbReference>
<dbReference type="KEGG" id="mnt:21399945"/>
<dbReference type="eggNOG" id="ENOG502RYV9">
    <property type="taxonomic scope" value="Eukaryota"/>
</dbReference>
<evidence type="ECO:0000256" key="4">
    <source>
        <dbReference type="ARBA" id="ARBA00023015"/>
    </source>
</evidence>
<dbReference type="AlphaFoldDB" id="W9S694"/>
<gene>
    <name evidence="11" type="ORF">L484_016920</name>
</gene>
<evidence type="ECO:0000313" key="12">
    <source>
        <dbReference type="Proteomes" id="UP000030645"/>
    </source>
</evidence>
<evidence type="ECO:0000256" key="2">
    <source>
        <dbReference type="ARBA" id="ARBA00022771"/>
    </source>
</evidence>
<keyword evidence="7 8" id="KW-0539">Nucleus</keyword>
<evidence type="ECO:0000256" key="1">
    <source>
        <dbReference type="ARBA" id="ARBA00022723"/>
    </source>
</evidence>
<keyword evidence="6 9" id="KW-0804">Transcription</keyword>
<sequence length="297" mass="32704">MERVWKPNVEISPNCPRCGCSNTKFCYYNNYSLTQPRYFCKGCRRYWTKGGSLRNVPVGGGCRKNRRGKSLRLSSAAAAAVGLHSKNLCYGSTTTTTTDPIGHSNYHGVNSGSANFLADSTRSSGSHIDLALVYANFLNPKPDCKSGTNNIISNIGSEIPELGSHDHNFDPSLEPDMTGGSSIQLMPQIPELSTENCCDGNEQIYFCGLDSFHKHQDRSDQHCAITDFALPPLPGQEFLWSTSHMMVSQTMQATQLPVIGPLDHVQTHQDHENLLSSWSPFDLPSDHDTFSGVDEKI</sequence>
<evidence type="ECO:0000256" key="9">
    <source>
        <dbReference type="RuleBase" id="RU369094"/>
    </source>
</evidence>
<proteinExistence type="predicted"/>
<accession>W9S694</accession>
<keyword evidence="12" id="KW-1185">Reference proteome</keyword>
<dbReference type="EMBL" id="KE345730">
    <property type="protein sequence ID" value="EXC12989.1"/>
    <property type="molecule type" value="Genomic_DNA"/>
</dbReference>
<evidence type="ECO:0000256" key="7">
    <source>
        <dbReference type="ARBA" id="ARBA00023242"/>
    </source>
</evidence>
<keyword evidence="4 9" id="KW-0805">Transcription regulation</keyword>
<organism evidence="11 12">
    <name type="scientific">Morus notabilis</name>
    <dbReference type="NCBI Taxonomy" id="981085"/>
    <lineage>
        <taxon>Eukaryota</taxon>
        <taxon>Viridiplantae</taxon>
        <taxon>Streptophyta</taxon>
        <taxon>Embryophyta</taxon>
        <taxon>Tracheophyta</taxon>
        <taxon>Spermatophyta</taxon>
        <taxon>Magnoliopsida</taxon>
        <taxon>eudicotyledons</taxon>
        <taxon>Gunneridae</taxon>
        <taxon>Pentapetalae</taxon>
        <taxon>rosids</taxon>
        <taxon>fabids</taxon>
        <taxon>Rosales</taxon>
        <taxon>Moraceae</taxon>
        <taxon>Moreae</taxon>
        <taxon>Morus</taxon>
    </lineage>
</organism>
<dbReference type="InterPro" id="IPR003851">
    <property type="entry name" value="Znf_Dof"/>
</dbReference>
<keyword evidence="3 9" id="KW-0862">Zinc</keyword>
<dbReference type="PANTHER" id="PTHR31992:SF111">
    <property type="entry name" value="DOF ZINC FINGER PROTEIN DOF3.5"/>
    <property type="match status" value="1"/>
</dbReference>
<dbReference type="Pfam" id="PF02701">
    <property type="entry name" value="Zn_ribbon_Dof"/>
    <property type="match status" value="1"/>
</dbReference>
<feature type="domain" description="Dof-type" evidence="10">
    <location>
        <begin position="13"/>
        <end position="67"/>
    </location>
</feature>
<dbReference type="GO" id="GO:0005634">
    <property type="term" value="C:nucleus"/>
    <property type="evidence" value="ECO:0007669"/>
    <property type="project" value="UniProtKB-SubCell"/>
</dbReference>
<keyword evidence="2 8" id="KW-0863">Zinc-finger</keyword>
<reference evidence="12" key="1">
    <citation type="submission" date="2013-01" db="EMBL/GenBank/DDBJ databases">
        <title>Draft Genome Sequence of a Mulberry Tree, Morus notabilis C.K. Schneid.</title>
        <authorList>
            <person name="He N."/>
            <person name="Zhao S."/>
        </authorList>
    </citation>
    <scope>NUCLEOTIDE SEQUENCE</scope>
</reference>
<evidence type="ECO:0000256" key="8">
    <source>
        <dbReference type="PROSITE-ProRule" id="PRU00071"/>
    </source>
</evidence>
<dbReference type="OrthoDB" id="1927254at2759"/>
<dbReference type="PROSITE" id="PS01361">
    <property type="entry name" value="ZF_DOF_1"/>
    <property type="match status" value="1"/>
</dbReference>
<keyword evidence="1 9" id="KW-0479">Metal-binding</keyword>
<dbReference type="STRING" id="981085.W9S694"/>
<evidence type="ECO:0000256" key="5">
    <source>
        <dbReference type="ARBA" id="ARBA00023125"/>
    </source>
</evidence>